<gene>
    <name evidence="2" type="ORF">RBH19_00660</name>
</gene>
<accession>A0ABU0W2Y5</accession>
<keyword evidence="3" id="KW-1185">Reference proteome</keyword>
<name>A0ABU0W2Y5_9GAMM</name>
<protein>
    <submittedName>
        <fullName evidence="2">Uncharacterized protein</fullName>
    </submittedName>
</protein>
<proteinExistence type="predicted"/>
<feature type="region of interest" description="Disordered" evidence="1">
    <location>
        <begin position="1"/>
        <end position="26"/>
    </location>
</feature>
<comment type="caution">
    <text evidence="2">The sequence shown here is derived from an EMBL/GenBank/DDBJ whole genome shotgun (WGS) entry which is preliminary data.</text>
</comment>
<reference evidence="2 3" key="1">
    <citation type="submission" date="2023-08" db="EMBL/GenBank/DDBJ databases">
        <title>Whole-genome sequencing of halo(alkali)philic microorganisms from hypersaline lakes.</title>
        <authorList>
            <person name="Sorokin D.Y."/>
            <person name="Abbas B."/>
            <person name="Merkel A.Y."/>
        </authorList>
    </citation>
    <scope>NUCLEOTIDE SEQUENCE [LARGE SCALE GENOMIC DNA]</scope>
    <source>
        <strain evidence="2 3">AB-CW4</strain>
    </source>
</reference>
<organism evidence="2 3">
    <name type="scientific">Natronospira bacteriovora</name>
    <dbReference type="NCBI Taxonomy" id="3069753"/>
    <lineage>
        <taxon>Bacteria</taxon>
        <taxon>Pseudomonadati</taxon>
        <taxon>Pseudomonadota</taxon>
        <taxon>Gammaproteobacteria</taxon>
        <taxon>Natronospirales</taxon>
        <taxon>Natronospiraceae</taxon>
        <taxon>Natronospira</taxon>
    </lineage>
</organism>
<sequence length="116" mass="12778">MAFQLLSHYEPRENGEATPFDDPRVTSITVDNRHAGTREEIEGDVVSKPDCPSGSEATIQPRVREVDGTAFGRIQLNAENRNGEWQIMASGLLSGLARIHAEVEVDCRSTANEEPE</sequence>
<dbReference type="EMBL" id="JAVDDT010000001">
    <property type="protein sequence ID" value="MDQ2068382.1"/>
    <property type="molecule type" value="Genomic_DNA"/>
</dbReference>
<evidence type="ECO:0000313" key="2">
    <source>
        <dbReference type="EMBL" id="MDQ2068382.1"/>
    </source>
</evidence>
<dbReference type="Proteomes" id="UP001239019">
    <property type="component" value="Unassembled WGS sequence"/>
</dbReference>
<evidence type="ECO:0000313" key="3">
    <source>
        <dbReference type="Proteomes" id="UP001239019"/>
    </source>
</evidence>
<evidence type="ECO:0000256" key="1">
    <source>
        <dbReference type="SAM" id="MobiDB-lite"/>
    </source>
</evidence>
<dbReference type="RefSeq" id="WP_306726873.1">
    <property type="nucleotide sequence ID" value="NZ_JAVDDT010000001.1"/>
</dbReference>